<reference evidence="2 3" key="1">
    <citation type="submission" date="2020-07" db="EMBL/GenBank/DDBJ databases">
        <title>Sequencing the genomes of 1000 actinobacteria strains.</title>
        <authorList>
            <person name="Klenk H.-P."/>
        </authorList>
    </citation>
    <scope>NUCLEOTIDE SEQUENCE [LARGE SCALE GENOMIC DNA]</scope>
    <source>
        <strain evidence="2 3">DSM 23141</strain>
    </source>
</reference>
<comment type="caution">
    <text evidence="2">The sequence shown here is derived from an EMBL/GenBank/DDBJ whole genome shotgun (WGS) entry which is preliminary data.</text>
</comment>
<feature type="transmembrane region" description="Helical" evidence="1">
    <location>
        <begin position="20"/>
        <end position="39"/>
    </location>
</feature>
<proteinExistence type="predicted"/>
<keyword evidence="1" id="KW-0812">Transmembrane</keyword>
<evidence type="ECO:0000256" key="1">
    <source>
        <dbReference type="SAM" id="Phobius"/>
    </source>
</evidence>
<dbReference type="InterPro" id="IPR045919">
    <property type="entry name" value="DUF6338"/>
</dbReference>
<dbReference type="EMBL" id="JACBZY010000001">
    <property type="protein sequence ID" value="NYG99196.1"/>
    <property type="molecule type" value="Genomic_DNA"/>
</dbReference>
<organism evidence="2 3">
    <name type="scientific">Schumannella luteola</name>
    <dbReference type="NCBI Taxonomy" id="472059"/>
    <lineage>
        <taxon>Bacteria</taxon>
        <taxon>Bacillati</taxon>
        <taxon>Actinomycetota</taxon>
        <taxon>Actinomycetes</taxon>
        <taxon>Micrococcales</taxon>
        <taxon>Microbacteriaceae</taxon>
        <taxon>Schumannella</taxon>
    </lineage>
</organism>
<gene>
    <name evidence="2" type="ORF">BJ979_001822</name>
</gene>
<dbReference type="AlphaFoldDB" id="A0A852Y8C1"/>
<sequence length="166" mass="18318">MAVALGDVRGYVAQNVSATMVVFLVGGVGVPFVVAWLVYGQIPVLDRPSQLWREIVRPKLSHSQQVSDAPTAWDYGNKTVVGGWVRVRIAEGVWVGGVFGDDARFSTYPEARDLFISTPWNLGPAGEFQSPVAGSQGVWLAIKDDYVVEWLYDQEDSDDELRESIE</sequence>
<accession>A0A852Y8C1</accession>
<name>A0A852Y8C1_9MICO</name>
<evidence type="ECO:0000313" key="3">
    <source>
        <dbReference type="Proteomes" id="UP000553888"/>
    </source>
</evidence>
<keyword evidence="1" id="KW-0472">Membrane</keyword>
<dbReference type="Proteomes" id="UP000553888">
    <property type="component" value="Unassembled WGS sequence"/>
</dbReference>
<protein>
    <submittedName>
        <fullName evidence="2">Uncharacterized protein</fullName>
    </submittedName>
</protein>
<evidence type="ECO:0000313" key="2">
    <source>
        <dbReference type="EMBL" id="NYG99196.1"/>
    </source>
</evidence>
<keyword evidence="1" id="KW-1133">Transmembrane helix</keyword>
<dbReference type="Pfam" id="PF19865">
    <property type="entry name" value="DUF6338"/>
    <property type="match status" value="1"/>
</dbReference>
<keyword evidence="3" id="KW-1185">Reference proteome</keyword>